<dbReference type="EMBL" id="KI925530">
    <property type="protein sequence ID" value="ETW50014.1"/>
    <property type="molecule type" value="Genomic_DNA"/>
</dbReference>
<accession>A0A024WS10</accession>
<dbReference type="Proteomes" id="UP000030699">
    <property type="component" value="Unassembled WGS sequence"/>
</dbReference>
<gene>
    <name evidence="1" type="ORF">PFMALIP_01952</name>
</gene>
<evidence type="ECO:0000313" key="2">
    <source>
        <dbReference type="Proteomes" id="UP000030699"/>
    </source>
</evidence>
<name>A0A024WS10_PLAFA</name>
<proteinExistence type="predicted"/>
<sequence>MDYEGKSSCTQNINVVGSMCYHFVCIVSHGLYDGTLEVDVPYFVDVVENGSKTRISRTISPYKMKYFFDQEIVSMHDSN</sequence>
<reference evidence="1 2" key="2">
    <citation type="submission" date="2013-02" db="EMBL/GenBank/DDBJ databases">
        <title>The Genome Sequence of Plasmodium falciparum MaliPS096_E11.</title>
        <authorList>
            <consortium name="The Broad Institute Genome Sequencing Platform"/>
            <consortium name="The Broad Institute Genome Sequencing Center for Infectious Disease"/>
            <person name="Neafsey D."/>
            <person name="Cheeseman I."/>
            <person name="Volkman S."/>
            <person name="Adams J."/>
            <person name="Walker B."/>
            <person name="Young S.K."/>
            <person name="Zeng Q."/>
            <person name="Gargeya S."/>
            <person name="Fitzgerald M."/>
            <person name="Haas B."/>
            <person name="Abouelleil A."/>
            <person name="Alvarado L."/>
            <person name="Arachchi H.M."/>
            <person name="Berlin A.M."/>
            <person name="Chapman S.B."/>
            <person name="Dewar J."/>
            <person name="Goldberg J."/>
            <person name="Griggs A."/>
            <person name="Gujja S."/>
            <person name="Hansen M."/>
            <person name="Howarth C."/>
            <person name="Imamovic A."/>
            <person name="Larimer J."/>
            <person name="McCowan C."/>
            <person name="Murphy C."/>
            <person name="Neiman D."/>
            <person name="Pearson M."/>
            <person name="Priest M."/>
            <person name="Roberts A."/>
            <person name="Saif S."/>
            <person name="Shea T."/>
            <person name="Sisk P."/>
            <person name="Sykes S."/>
            <person name="Wortman J."/>
            <person name="Nusbaum C."/>
            <person name="Birren B."/>
        </authorList>
    </citation>
    <scope>NUCLEOTIDE SEQUENCE [LARGE SCALE GENOMIC DNA]</scope>
    <source>
        <strain evidence="1 2">MaliPS096_E11</strain>
    </source>
</reference>
<evidence type="ECO:0000313" key="1">
    <source>
        <dbReference type="EMBL" id="ETW50014.1"/>
    </source>
</evidence>
<reference evidence="1 2" key="1">
    <citation type="submission" date="2013-02" db="EMBL/GenBank/DDBJ databases">
        <title>The Genome Annotation of Plasmodium falciparum MaliPS096_E11.</title>
        <authorList>
            <consortium name="The Broad Institute Genome Sequencing Platform"/>
            <consortium name="The Broad Institute Genome Sequencing Center for Infectious Disease"/>
            <person name="Neafsey D."/>
            <person name="Hoffman S."/>
            <person name="Volkman S."/>
            <person name="Rosenthal P."/>
            <person name="Walker B."/>
            <person name="Young S.K."/>
            <person name="Zeng Q."/>
            <person name="Gargeya S."/>
            <person name="Fitzgerald M."/>
            <person name="Haas B."/>
            <person name="Abouelleil A."/>
            <person name="Allen A.W."/>
            <person name="Alvarado L."/>
            <person name="Arachchi H.M."/>
            <person name="Berlin A.M."/>
            <person name="Chapman S.B."/>
            <person name="Gainer-Dewar J."/>
            <person name="Goldberg J."/>
            <person name="Griggs A."/>
            <person name="Gujja S."/>
            <person name="Hansen M."/>
            <person name="Howarth C."/>
            <person name="Imamovic A."/>
            <person name="Ireland A."/>
            <person name="Larimer J."/>
            <person name="McCowan C."/>
            <person name="Murphy C."/>
            <person name="Pearson M."/>
            <person name="Poon T.W."/>
            <person name="Priest M."/>
            <person name="Roberts A."/>
            <person name="Saif S."/>
            <person name="Shea T."/>
            <person name="Sisk P."/>
            <person name="Sykes S."/>
            <person name="Wortman J."/>
            <person name="Nusbaum C."/>
            <person name="Birren B."/>
        </authorList>
    </citation>
    <scope>NUCLEOTIDE SEQUENCE [LARGE SCALE GENOMIC DNA]</scope>
    <source>
        <strain evidence="1 2">MaliPS096_E11</strain>
    </source>
</reference>
<organism evidence="1 2">
    <name type="scientific">Plasmodium falciparum MaliPS096_E11</name>
    <dbReference type="NCBI Taxonomy" id="1036727"/>
    <lineage>
        <taxon>Eukaryota</taxon>
        <taxon>Sar</taxon>
        <taxon>Alveolata</taxon>
        <taxon>Apicomplexa</taxon>
        <taxon>Aconoidasida</taxon>
        <taxon>Haemosporida</taxon>
        <taxon>Plasmodiidae</taxon>
        <taxon>Plasmodium</taxon>
        <taxon>Plasmodium (Laverania)</taxon>
    </lineage>
</organism>
<protein>
    <submittedName>
        <fullName evidence="1">Uncharacterized protein</fullName>
    </submittedName>
</protein>
<dbReference type="AlphaFoldDB" id="A0A024WS10"/>